<dbReference type="VEuPathDB" id="FungiDB:PV06_10873"/>
<dbReference type="AlphaFoldDB" id="A0A0D2D3V4"/>
<gene>
    <name evidence="3" type="ORF">PV06_10873</name>
</gene>
<evidence type="ECO:0000313" key="3">
    <source>
        <dbReference type="EMBL" id="KIW36975.1"/>
    </source>
</evidence>
<dbReference type="Pfam" id="PF24321">
    <property type="entry name" value="DUF7493"/>
    <property type="match status" value="1"/>
</dbReference>
<feature type="region of interest" description="Disordered" evidence="1">
    <location>
        <begin position="346"/>
        <end position="366"/>
    </location>
</feature>
<feature type="compositionally biased region" description="Basic and acidic residues" evidence="1">
    <location>
        <begin position="580"/>
        <end position="591"/>
    </location>
</feature>
<dbReference type="InterPro" id="IPR001206">
    <property type="entry name" value="Diacylglycerol_kinase_cat_dom"/>
</dbReference>
<dbReference type="GO" id="GO:0016020">
    <property type="term" value="C:membrane"/>
    <property type="evidence" value="ECO:0007669"/>
    <property type="project" value="TreeGrafter"/>
</dbReference>
<dbReference type="Proteomes" id="UP000053342">
    <property type="component" value="Unassembled WGS sequence"/>
</dbReference>
<feature type="domain" description="DAGKc" evidence="2">
    <location>
        <begin position="139"/>
        <end position="278"/>
    </location>
</feature>
<dbReference type="Gene3D" id="3.40.50.10330">
    <property type="entry name" value="Probable inorganic polyphosphate/atp-NAD kinase, domain 1"/>
    <property type="match status" value="1"/>
</dbReference>
<dbReference type="STRING" id="215243.A0A0D2D3V4"/>
<protein>
    <recommendedName>
        <fullName evidence="2">DAGKc domain-containing protein</fullName>
    </recommendedName>
</protein>
<dbReference type="InterPro" id="IPR017438">
    <property type="entry name" value="ATP-NAD_kinase_N"/>
</dbReference>
<dbReference type="HOGENOM" id="CLU_013399_0_1_1"/>
<feature type="compositionally biased region" description="Low complexity" evidence="1">
    <location>
        <begin position="558"/>
        <end position="579"/>
    </location>
</feature>
<dbReference type="GO" id="GO:0005737">
    <property type="term" value="C:cytoplasm"/>
    <property type="evidence" value="ECO:0007669"/>
    <property type="project" value="TreeGrafter"/>
</dbReference>
<dbReference type="InterPro" id="IPR016064">
    <property type="entry name" value="NAD/diacylglycerol_kinase_sf"/>
</dbReference>
<evidence type="ECO:0000256" key="1">
    <source>
        <dbReference type="SAM" id="MobiDB-lite"/>
    </source>
</evidence>
<evidence type="ECO:0000313" key="4">
    <source>
        <dbReference type="Proteomes" id="UP000053342"/>
    </source>
</evidence>
<dbReference type="EMBL" id="KN847347">
    <property type="protein sequence ID" value="KIW36975.1"/>
    <property type="molecule type" value="Genomic_DNA"/>
</dbReference>
<reference evidence="3 4" key="1">
    <citation type="submission" date="2015-01" db="EMBL/GenBank/DDBJ databases">
        <title>The Genome Sequence of Exophiala oligosperma CBS72588.</title>
        <authorList>
            <consortium name="The Broad Institute Genomics Platform"/>
            <person name="Cuomo C."/>
            <person name="de Hoog S."/>
            <person name="Gorbushina A."/>
            <person name="Stielow B."/>
            <person name="Teixiera M."/>
            <person name="Abouelleil A."/>
            <person name="Chapman S.B."/>
            <person name="Priest M."/>
            <person name="Young S.K."/>
            <person name="Wortman J."/>
            <person name="Nusbaum C."/>
            <person name="Birren B."/>
        </authorList>
    </citation>
    <scope>NUCLEOTIDE SEQUENCE [LARGE SCALE GENOMIC DNA]</scope>
    <source>
        <strain evidence="3 4">CBS 72588</strain>
    </source>
</reference>
<dbReference type="GeneID" id="27362947"/>
<dbReference type="PROSITE" id="PS50146">
    <property type="entry name" value="DAGK"/>
    <property type="match status" value="1"/>
</dbReference>
<dbReference type="PANTHER" id="PTHR12358:SF31">
    <property type="entry name" value="ACYLGLYCEROL KINASE, MITOCHONDRIAL"/>
    <property type="match status" value="1"/>
</dbReference>
<keyword evidence="4" id="KW-1185">Reference proteome</keyword>
<dbReference type="SUPFAM" id="SSF111331">
    <property type="entry name" value="NAD kinase/diacylglycerol kinase-like"/>
    <property type="match status" value="1"/>
</dbReference>
<name>A0A0D2D3V4_9EURO</name>
<dbReference type="PANTHER" id="PTHR12358">
    <property type="entry name" value="SPHINGOSINE KINASE"/>
    <property type="match status" value="1"/>
</dbReference>
<organism evidence="3 4">
    <name type="scientific">Exophiala oligosperma</name>
    <dbReference type="NCBI Taxonomy" id="215243"/>
    <lineage>
        <taxon>Eukaryota</taxon>
        <taxon>Fungi</taxon>
        <taxon>Dikarya</taxon>
        <taxon>Ascomycota</taxon>
        <taxon>Pezizomycotina</taxon>
        <taxon>Eurotiomycetes</taxon>
        <taxon>Chaetothyriomycetidae</taxon>
        <taxon>Chaetothyriales</taxon>
        <taxon>Herpotrichiellaceae</taxon>
        <taxon>Exophiala</taxon>
    </lineage>
</organism>
<dbReference type="Gene3D" id="2.60.200.40">
    <property type="match status" value="1"/>
</dbReference>
<dbReference type="SMART" id="SM00046">
    <property type="entry name" value="DAGKc"/>
    <property type="match status" value="1"/>
</dbReference>
<evidence type="ECO:0000259" key="2">
    <source>
        <dbReference type="PROSITE" id="PS50146"/>
    </source>
</evidence>
<dbReference type="InterPro" id="IPR055916">
    <property type="entry name" value="DUF7493"/>
</dbReference>
<dbReference type="GO" id="GO:0016773">
    <property type="term" value="F:phosphotransferase activity, alcohol group as acceptor"/>
    <property type="evidence" value="ECO:0007669"/>
    <property type="project" value="UniProtKB-ARBA"/>
</dbReference>
<sequence length="591" mass="63960">MAGDRRSESNPFSDNAAIQDEREAMVESTLSVGRNATLTLGTDAVIVLDDGLRGDSGFDCFGLFKRTTNTRSIPFFNVLWAELVKGELTIRYAKPSSKSANAPVSVAYINYTIESTTAVEEKALRWIDRLLDRAYGKAQRNKRIKLLINPFGGAGKAAKIYAKAIEPIFAAARCELDVERTTHSGHAVEICADLDINAFDVVASASGDGLPHECVNGLARKPNAAEALRKVAVVQLPCGTGNAMSWNLTGTAEPSAAALCIVKGIRTPMDLASVTQGNTRTLSFLSQSLGIVAESDLGTENIRWMGDARFTFGFLVRLLGKTLYPIELAVKTEIENKEDIRRHYAEHRARRRSQGSALSHDDLDGPLDTSTGLGLPPLKYGTVEDPLPENEGWTPMAYYPNMGNFYCGNMAMMAADAPFFPASLPCDGLLDLITIDGDIKRTKAVDLLLSVPKGTFFDKECVRYRKVSAIRVVPKFGNMVDQSDNEARQNKLGKVLDRMGVSGNGRNASRDGGYFSVDGEKLPFQPFQVEVHKGLATVLSKNVGMYECMGPRGWEDVPVSTTTTGHVSTSASGTASGPGHDADDTDVRGQL</sequence>
<proteinExistence type="predicted"/>
<dbReference type="GO" id="GO:0046512">
    <property type="term" value="P:sphingosine biosynthetic process"/>
    <property type="evidence" value="ECO:0007669"/>
    <property type="project" value="TreeGrafter"/>
</dbReference>
<dbReference type="OrthoDB" id="3853857at2759"/>
<accession>A0A0D2D3V4</accession>
<dbReference type="GO" id="GO:0001727">
    <property type="term" value="F:lipid kinase activity"/>
    <property type="evidence" value="ECO:0007669"/>
    <property type="project" value="TreeGrafter"/>
</dbReference>
<dbReference type="InterPro" id="IPR050187">
    <property type="entry name" value="Lipid_Phosphate_FormReg"/>
</dbReference>
<dbReference type="RefSeq" id="XP_016257191.1">
    <property type="nucleotide sequence ID" value="XM_016412466.1"/>
</dbReference>
<dbReference type="Pfam" id="PF00781">
    <property type="entry name" value="DAGK_cat"/>
    <property type="match status" value="1"/>
</dbReference>
<feature type="region of interest" description="Disordered" evidence="1">
    <location>
        <begin position="557"/>
        <end position="591"/>
    </location>
</feature>